<evidence type="ECO:0000313" key="7">
    <source>
        <dbReference type="EMBL" id="BAQ70718.1"/>
    </source>
</evidence>
<evidence type="ECO:0000313" key="8">
    <source>
        <dbReference type="Proteomes" id="UP000064912"/>
    </source>
</evidence>
<dbReference type="GO" id="GO:0071978">
    <property type="term" value="P:bacterial-type flagellum-dependent swarming motility"/>
    <property type="evidence" value="ECO:0007669"/>
    <property type="project" value="TreeGrafter"/>
</dbReference>
<protein>
    <recommendedName>
        <fullName evidence="4">Flagellar basal-body rod protein FlgF</fullName>
    </recommendedName>
</protein>
<name>A0A0D6B6G1_RHOSU</name>
<sequence length="240" mass="25457">MQTTGYTTLTRQSGLMREMQSIANNIANSSTIGYRREGLIFSEYIVDVDGPGGSLSMAEANARNTDFGQAPLTQTKGTFDFAIEGEGFFLVDTPQGQRLTRAGSFTPDAAGNLVSPDGYPLLDAGGAPVFAPPDAASVAVSADGTISADGRPLTQIGVYLPADPNAMTHVAGTLFDPGGATEPVLESSILQGFVEQSNVDPMTEISRMIEVQHAYELGQKFLEREDERVRDVIRTLGSSS</sequence>
<dbReference type="NCBIfam" id="TIGR02490">
    <property type="entry name" value="flgF"/>
    <property type="match status" value="1"/>
</dbReference>
<feature type="domain" description="Flagellar basal-body/hook protein C-terminal" evidence="5">
    <location>
        <begin position="191"/>
        <end position="233"/>
    </location>
</feature>
<proteinExistence type="inferred from homology"/>
<organism evidence="7 8">
    <name type="scientific">Rhodovulum sulfidophilum</name>
    <name type="common">Rhodobacter sulfidophilus</name>
    <dbReference type="NCBI Taxonomy" id="35806"/>
    <lineage>
        <taxon>Bacteria</taxon>
        <taxon>Pseudomonadati</taxon>
        <taxon>Pseudomonadota</taxon>
        <taxon>Alphaproteobacteria</taxon>
        <taxon>Rhodobacterales</taxon>
        <taxon>Paracoccaceae</taxon>
        <taxon>Rhodovulum</taxon>
    </lineage>
</organism>
<dbReference type="InterPro" id="IPR010930">
    <property type="entry name" value="Flg_bb/hook_C_dom"/>
</dbReference>
<dbReference type="InterPro" id="IPR012836">
    <property type="entry name" value="FlgF"/>
</dbReference>
<evidence type="ECO:0000256" key="2">
    <source>
        <dbReference type="ARBA" id="ARBA00009677"/>
    </source>
</evidence>
<dbReference type="EMBL" id="AP014800">
    <property type="protein sequence ID" value="BAQ70718.1"/>
    <property type="molecule type" value="Genomic_DNA"/>
</dbReference>
<dbReference type="AlphaFoldDB" id="A0A0D6B6G1"/>
<comment type="subunit">
    <text evidence="4">The basal body constitutes a major portion of the flagellar organelle and consists of five rings (E,L,P,S, and M) mounted on a central rod. The rod consists of about 26 subunits of FlgG in the distal portion, and FlgB, FlgC and FlgF are thought to build up the proximal portion of the rod with about 6 subunits each.</text>
</comment>
<dbReference type="Proteomes" id="UP000064912">
    <property type="component" value="Chromosome"/>
</dbReference>
<dbReference type="NCBIfam" id="TIGR03506">
    <property type="entry name" value="FlgEFG_subfam"/>
    <property type="match status" value="1"/>
</dbReference>
<dbReference type="InterPro" id="IPR020013">
    <property type="entry name" value="Flagellar_FlgE/F/G"/>
</dbReference>
<keyword evidence="3 4" id="KW-0975">Bacterial flagellum</keyword>
<evidence type="ECO:0000259" key="6">
    <source>
        <dbReference type="Pfam" id="PF22692"/>
    </source>
</evidence>
<accession>A0A0D6B6G1</accession>
<dbReference type="InterPro" id="IPR019776">
    <property type="entry name" value="Flagellar_basal_body_rod_CS"/>
</dbReference>
<dbReference type="PROSITE" id="PS00588">
    <property type="entry name" value="FLAGELLA_BB_ROD"/>
    <property type="match status" value="1"/>
</dbReference>
<dbReference type="KEGG" id="rsu:NHU_03586"/>
<keyword evidence="7" id="KW-0969">Cilium</keyword>
<keyword evidence="7" id="KW-0282">Flagellum</keyword>
<keyword evidence="7" id="KW-0966">Cell projection</keyword>
<dbReference type="PATRIC" id="fig|35806.4.peg.3683"/>
<dbReference type="InterPro" id="IPR053967">
    <property type="entry name" value="LlgE_F_G-like_D1"/>
</dbReference>
<gene>
    <name evidence="7" type="primary">flgF</name>
    <name evidence="7" type="ORF">NHU_03586</name>
</gene>
<comment type="similarity">
    <text evidence="2 4">Belongs to the flagella basal body rod proteins family.</text>
</comment>
<dbReference type="GO" id="GO:0030694">
    <property type="term" value="C:bacterial-type flagellum basal body, rod"/>
    <property type="evidence" value="ECO:0007669"/>
    <property type="project" value="UniProtKB-UniRule"/>
</dbReference>
<dbReference type="NCBIfam" id="NF009332">
    <property type="entry name" value="PRK12690.1"/>
    <property type="match status" value="1"/>
</dbReference>
<dbReference type="PANTHER" id="PTHR30435">
    <property type="entry name" value="FLAGELLAR PROTEIN"/>
    <property type="match status" value="1"/>
</dbReference>
<evidence type="ECO:0000256" key="1">
    <source>
        <dbReference type="ARBA" id="ARBA00004117"/>
    </source>
</evidence>
<evidence type="ECO:0000256" key="4">
    <source>
        <dbReference type="RuleBase" id="RU362116"/>
    </source>
</evidence>
<evidence type="ECO:0000259" key="5">
    <source>
        <dbReference type="Pfam" id="PF06429"/>
    </source>
</evidence>
<dbReference type="Pfam" id="PF22692">
    <property type="entry name" value="LlgE_F_G_D1"/>
    <property type="match status" value="1"/>
</dbReference>
<dbReference type="Pfam" id="PF06429">
    <property type="entry name" value="Flg_bbr_C"/>
    <property type="match status" value="1"/>
</dbReference>
<comment type="subcellular location">
    <subcellularLocation>
        <location evidence="1 4">Bacterial flagellum basal body</location>
    </subcellularLocation>
</comment>
<dbReference type="eggNOG" id="COG4786">
    <property type="taxonomic scope" value="Bacteria"/>
</dbReference>
<dbReference type="SUPFAM" id="SSF117143">
    <property type="entry name" value="Flagellar hook protein flgE"/>
    <property type="match status" value="1"/>
</dbReference>
<dbReference type="InterPro" id="IPR037925">
    <property type="entry name" value="FlgE/F/G-like"/>
</dbReference>
<dbReference type="PANTHER" id="PTHR30435:SF19">
    <property type="entry name" value="FLAGELLAR BASAL-BODY ROD PROTEIN FLGG"/>
    <property type="match status" value="1"/>
</dbReference>
<evidence type="ECO:0000256" key="3">
    <source>
        <dbReference type="ARBA" id="ARBA00023143"/>
    </source>
</evidence>
<reference evidence="7 8" key="1">
    <citation type="submission" date="2015-02" db="EMBL/GenBank/DDBJ databases">
        <title>Genome sequene of Rhodovulum sulfidophilum DSM 2351.</title>
        <authorList>
            <person name="Nagao N."/>
        </authorList>
    </citation>
    <scope>NUCLEOTIDE SEQUENCE [LARGE SCALE GENOMIC DNA]</scope>
    <source>
        <strain evidence="7 8">DSM 2351</strain>
    </source>
</reference>
<feature type="domain" description="Flagellar hook protein FlgE/F/G-like D1" evidence="6">
    <location>
        <begin position="82"/>
        <end position="148"/>
    </location>
</feature>